<gene>
    <name evidence="9 12" type="primary">tatB</name>
    <name evidence="12" type="ORF">D1Z90_02930</name>
</gene>
<organism evidence="12 13">
    <name type="scientific">Motilimonas pumila</name>
    <dbReference type="NCBI Taxonomy" id="2303987"/>
    <lineage>
        <taxon>Bacteria</taxon>
        <taxon>Pseudomonadati</taxon>
        <taxon>Pseudomonadota</taxon>
        <taxon>Gammaproteobacteria</taxon>
        <taxon>Alteromonadales</taxon>
        <taxon>Alteromonadales genera incertae sedis</taxon>
        <taxon>Motilimonas</taxon>
    </lineage>
</organism>
<dbReference type="PRINTS" id="PR01506">
    <property type="entry name" value="TATBPROTEIN"/>
</dbReference>
<dbReference type="Proteomes" id="UP000283255">
    <property type="component" value="Unassembled WGS sequence"/>
</dbReference>
<evidence type="ECO:0000256" key="6">
    <source>
        <dbReference type="ARBA" id="ARBA00022989"/>
    </source>
</evidence>
<feature type="transmembrane region" description="Helical" evidence="11">
    <location>
        <begin position="6"/>
        <end position="25"/>
    </location>
</feature>
<keyword evidence="8 9" id="KW-0472">Membrane</keyword>
<feature type="compositionally biased region" description="Polar residues" evidence="10">
    <location>
        <begin position="101"/>
        <end position="110"/>
    </location>
</feature>
<accession>A0A418YIL4</accession>
<comment type="caution">
    <text evidence="12">The sequence shown here is derived from an EMBL/GenBank/DDBJ whole genome shotgun (WGS) entry which is preliminary data.</text>
</comment>
<keyword evidence="4 9" id="KW-0812">Transmembrane</keyword>
<dbReference type="NCBIfam" id="TIGR01410">
    <property type="entry name" value="tatB"/>
    <property type="match status" value="1"/>
</dbReference>
<reference evidence="12 13" key="2">
    <citation type="submission" date="2019-01" db="EMBL/GenBank/DDBJ databases">
        <title>Motilimonas pumilus sp. nov., isolated from the gut of sea cucumber (Apostichopus japonicus).</title>
        <authorList>
            <person name="Wang F.-Q."/>
            <person name="Ren L.-H."/>
            <person name="Lin Y.-W."/>
            <person name="Sun G.-H."/>
            <person name="Du Z.-J."/>
            <person name="Zhao J.-X."/>
            <person name="Liu X.-J."/>
            <person name="Liu L.-J."/>
        </authorList>
    </citation>
    <scope>NUCLEOTIDE SEQUENCE [LARGE SCALE GENOMIC DNA]</scope>
    <source>
        <strain evidence="12 13">PLHSC7-2</strain>
    </source>
</reference>
<evidence type="ECO:0000256" key="5">
    <source>
        <dbReference type="ARBA" id="ARBA00022927"/>
    </source>
</evidence>
<evidence type="ECO:0000256" key="10">
    <source>
        <dbReference type="SAM" id="MobiDB-lite"/>
    </source>
</evidence>
<dbReference type="OrthoDB" id="9816005at2"/>
<dbReference type="PANTHER" id="PTHR33162:SF1">
    <property type="entry name" value="SEC-INDEPENDENT PROTEIN TRANSLOCASE PROTEIN TATA, CHLOROPLASTIC"/>
    <property type="match status" value="1"/>
</dbReference>
<evidence type="ECO:0000256" key="4">
    <source>
        <dbReference type="ARBA" id="ARBA00022692"/>
    </source>
</evidence>
<name>A0A418YIL4_9GAMM</name>
<proteinExistence type="inferred from homology"/>
<dbReference type="RefSeq" id="WP_119909251.1">
    <property type="nucleotide sequence ID" value="NZ_QZCH01000002.1"/>
</dbReference>
<evidence type="ECO:0000256" key="1">
    <source>
        <dbReference type="ARBA" id="ARBA00004167"/>
    </source>
</evidence>
<evidence type="ECO:0000256" key="11">
    <source>
        <dbReference type="SAM" id="Phobius"/>
    </source>
</evidence>
<dbReference type="GO" id="GO:0043953">
    <property type="term" value="P:protein transport by the Tat complex"/>
    <property type="evidence" value="ECO:0007669"/>
    <property type="project" value="UniProtKB-UniRule"/>
</dbReference>
<evidence type="ECO:0000313" key="13">
    <source>
        <dbReference type="Proteomes" id="UP000283255"/>
    </source>
</evidence>
<keyword evidence="7 9" id="KW-0811">Translocation</keyword>
<evidence type="ECO:0000256" key="7">
    <source>
        <dbReference type="ARBA" id="ARBA00023010"/>
    </source>
</evidence>
<evidence type="ECO:0000256" key="9">
    <source>
        <dbReference type="HAMAP-Rule" id="MF_00237"/>
    </source>
</evidence>
<evidence type="ECO:0000256" key="8">
    <source>
        <dbReference type="ARBA" id="ARBA00023136"/>
    </source>
</evidence>
<keyword evidence="13" id="KW-1185">Reference proteome</keyword>
<reference evidence="12 13" key="1">
    <citation type="submission" date="2018-09" db="EMBL/GenBank/DDBJ databases">
        <authorList>
            <person name="Wang F."/>
        </authorList>
    </citation>
    <scope>NUCLEOTIDE SEQUENCE [LARGE SCALE GENOMIC DNA]</scope>
    <source>
        <strain evidence="12 13">PLHSC7-2</strain>
    </source>
</reference>
<dbReference type="InterPro" id="IPR018448">
    <property type="entry name" value="TatB"/>
</dbReference>
<evidence type="ECO:0000256" key="2">
    <source>
        <dbReference type="ARBA" id="ARBA00022448"/>
    </source>
</evidence>
<dbReference type="PANTHER" id="PTHR33162">
    <property type="entry name" value="SEC-INDEPENDENT PROTEIN TRANSLOCASE PROTEIN TATA, CHLOROPLASTIC"/>
    <property type="match status" value="1"/>
</dbReference>
<evidence type="ECO:0000256" key="3">
    <source>
        <dbReference type="ARBA" id="ARBA00022475"/>
    </source>
</evidence>
<dbReference type="HAMAP" id="MF_00237">
    <property type="entry name" value="TatB"/>
    <property type="match status" value="1"/>
</dbReference>
<dbReference type="Gene3D" id="1.20.5.3310">
    <property type="match status" value="1"/>
</dbReference>
<keyword evidence="5 9" id="KW-0653">Protein transport</keyword>
<protein>
    <recommendedName>
        <fullName evidence="9">Sec-independent protein translocase protein TatB</fullName>
    </recommendedName>
</protein>
<keyword evidence="6 9" id="KW-1133">Transmembrane helix</keyword>
<dbReference type="GO" id="GO:0033281">
    <property type="term" value="C:TAT protein transport complex"/>
    <property type="evidence" value="ECO:0007669"/>
    <property type="project" value="UniProtKB-UniRule"/>
</dbReference>
<comment type="subcellular location">
    <subcellularLocation>
        <location evidence="9">Cell membrane</location>
        <topology evidence="9">Single-pass membrane protein</topology>
    </subcellularLocation>
    <subcellularLocation>
        <location evidence="1">Membrane</location>
        <topology evidence="1">Single-pass membrane protein</topology>
    </subcellularLocation>
</comment>
<keyword evidence="3 9" id="KW-1003">Cell membrane</keyword>
<dbReference type="AlphaFoldDB" id="A0A418YIL4"/>
<evidence type="ECO:0000313" key="12">
    <source>
        <dbReference type="EMBL" id="RJG50449.1"/>
    </source>
</evidence>
<dbReference type="InterPro" id="IPR003369">
    <property type="entry name" value="TatA/B/E"/>
</dbReference>
<feature type="region of interest" description="Disordered" evidence="10">
    <location>
        <begin position="61"/>
        <end position="110"/>
    </location>
</feature>
<dbReference type="GO" id="GO:0008320">
    <property type="term" value="F:protein transmembrane transporter activity"/>
    <property type="evidence" value="ECO:0007669"/>
    <property type="project" value="UniProtKB-UniRule"/>
</dbReference>
<comment type="similarity">
    <text evidence="9">Belongs to the TatB family.</text>
</comment>
<sequence length="110" mass="12326">MFDIGFWELVVISVIGLLVLGPERLPVAIRTVMKWVRTIKGTANSVKNEISQELKLHEMHENLRKAEQQGLNDLDPELSDSVESLKQAAESVTRPYDKPTDSATPPKSDK</sequence>
<dbReference type="EMBL" id="QZCH01000002">
    <property type="protein sequence ID" value="RJG50449.1"/>
    <property type="molecule type" value="Genomic_DNA"/>
</dbReference>
<dbReference type="Pfam" id="PF02416">
    <property type="entry name" value="TatA_B_E"/>
    <property type="match status" value="1"/>
</dbReference>
<keyword evidence="2 9" id="KW-0813">Transport</keyword>
<comment type="subunit">
    <text evidence="9">The Tat system comprises two distinct complexes: a TatABC complex, containing multiple copies of TatA, TatB and TatC subunits, and a separate TatA complex, containing only TatA subunits. Substrates initially bind to the TatABC complex, which probably triggers association of the separate TatA complex to form the active translocon.</text>
</comment>
<comment type="function">
    <text evidence="9">Part of the twin-arginine translocation (Tat) system that transports large folded proteins containing a characteristic twin-arginine motif in their signal peptide across membranes. Together with TatC, TatB is part of a receptor directly interacting with Tat signal peptides. TatB may form an oligomeric binding site that transiently accommodates folded Tat precursor proteins before their translocation.</text>
</comment>